<dbReference type="SMART" id="SM00052">
    <property type="entry name" value="EAL"/>
    <property type="match status" value="1"/>
</dbReference>
<dbReference type="EMBL" id="LT629689">
    <property type="protein sequence ID" value="SDE96979.1"/>
    <property type="molecule type" value="Genomic_DNA"/>
</dbReference>
<keyword evidence="4" id="KW-1185">Reference proteome</keyword>
<dbReference type="CDD" id="cd01948">
    <property type="entry name" value="EAL"/>
    <property type="match status" value="1"/>
</dbReference>
<dbReference type="InterPro" id="IPR003018">
    <property type="entry name" value="GAF"/>
</dbReference>
<dbReference type="InterPro" id="IPR000160">
    <property type="entry name" value="GGDEF_dom"/>
</dbReference>
<evidence type="ECO:0000313" key="2">
    <source>
        <dbReference type="EMBL" id="SDE96979.1"/>
    </source>
</evidence>
<accession>A0A5C5QQL7</accession>
<dbReference type="InterPro" id="IPR001633">
    <property type="entry name" value="EAL_dom"/>
</dbReference>
<dbReference type="EMBL" id="VFET01000001">
    <property type="protein sequence ID" value="TWS07388.1"/>
    <property type="molecule type" value="Genomic_DNA"/>
</dbReference>
<dbReference type="InterPro" id="IPR050706">
    <property type="entry name" value="Cyclic-di-GMP_PDE-like"/>
</dbReference>
<protein>
    <submittedName>
        <fullName evidence="2">Diguanylate cyclase/phosphodiesterase /diguanylate cyclase/phosphodiesterase with GAF sensor</fullName>
    </submittedName>
    <submittedName>
        <fullName evidence="3">GGDEF domain-containing protein</fullName>
    </submittedName>
</protein>
<dbReference type="InterPro" id="IPR043128">
    <property type="entry name" value="Rev_trsase/Diguanyl_cyclase"/>
</dbReference>
<evidence type="ECO:0000313" key="4">
    <source>
        <dbReference type="Proteomes" id="UP000182858"/>
    </source>
</evidence>
<dbReference type="PROSITE" id="PS50883">
    <property type="entry name" value="EAL"/>
    <property type="match status" value="1"/>
</dbReference>
<name>A0A5C5QQL7_9PSED</name>
<dbReference type="SUPFAM" id="SSF55781">
    <property type="entry name" value="GAF domain-like"/>
    <property type="match status" value="1"/>
</dbReference>
<dbReference type="PANTHER" id="PTHR33121:SF19">
    <property type="entry name" value="CYCLIC DI-GMP PHOSPHODIESTERASE PA2567"/>
    <property type="match status" value="1"/>
</dbReference>
<dbReference type="Proteomes" id="UP000317951">
    <property type="component" value="Unassembled WGS sequence"/>
</dbReference>
<sequence>MGNGAPLPSNETQRLAEVARFCTVDSEQDEVFDKIVAMTSAYFNVPITLISIVEEHRQWFRARVGLEATQTPREVSFCAYTTLDNLMLEVLDATLDPRFKDNALVTGAPHICYYAGAPLITADGFTLGTLCIIDRVPRAPMSERDAAMLKNFAELVMMHIGGVRSRNFVDQPTGLFNRQRFEEDIRQALQLNGACQIYAVDVISPAFLNDIVKALGYSFAAELIQAIKSRLQTLLPQDCLLYKISPTRFGFILNDGQPAAQICARILYHFKHPVQCQGIPIPMQVGIGVLPLLESEEPGRDWLRLVISAADEARDRQLGWSLYEPQFDAAQRRALMLLSSLPEAIDADTQFSLVYQPKINLSSGCSDCVEALLRWHHPLLGSISPAEFIPLAEKTALMPAIGLWVLNAIVQQAIAWKARGVCLRIAMNITVSDLENAGFVDAMLHEIRIHDLDPEDFELEFTESMLITKPEEVIRQLQRVRQRGIEVAVDDFGTGYSNWAYLKELPANTVKLDQSLISGLSTNQNDKHLVRTLIGLAKGLGYCVVAEGVENQETLDLLIQWGCSQAQGYLIARPMSPAALEDWIEQGRYTALVKP</sequence>
<dbReference type="SUPFAM" id="SSF55073">
    <property type="entry name" value="Nucleotide cyclase"/>
    <property type="match status" value="1"/>
</dbReference>
<dbReference type="AlphaFoldDB" id="A0A5C5QQL7"/>
<dbReference type="Proteomes" id="UP000182858">
    <property type="component" value="Chromosome I"/>
</dbReference>
<dbReference type="PANTHER" id="PTHR33121">
    <property type="entry name" value="CYCLIC DI-GMP PHOSPHODIESTERASE PDEF"/>
    <property type="match status" value="1"/>
</dbReference>
<dbReference type="RefSeq" id="WP_042946405.1">
    <property type="nucleotide sequence ID" value="NZ_LT629689.1"/>
</dbReference>
<dbReference type="Gene3D" id="3.20.20.450">
    <property type="entry name" value="EAL domain"/>
    <property type="match status" value="1"/>
</dbReference>
<evidence type="ECO:0000313" key="3">
    <source>
        <dbReference type="EMBL" id="TWS07388.1"/>
    </source>
</evidence>
<evidence type="ECO:0000259" key="1">
    <source>
        <dbReference type="PROSITE" id="PS50883"/>
    </source>
</evidence>
<dbReference type="Gene3D" id="3.30.450.40">
    <property type="match status" value="1"/>
</dbReference>
<dbReference type="InterPro" id="IPR029016">
    <property type="entry name" value="GAF-like_dom_sf"/>
</dbReference>
<dbReference type="Pfam" id="PF00990">
    <property type="entry name" value="GGDEF"/>
    <property type="match status" value="1"/>
</dbReference>
<reference evidence="3 5" key="2">
    <citation type="submission" date="2019-06" db="EMBL/GenBank/DDBJ databases">
        <title>Pseudomonas bimorpha sp. nov. isolated from bovine raw milk and skim milk concentrate.</title>
        <authorList>
            <person name="Hofmann K."/>
            <person name="Huptas C."/>
            <person name="Doll E."/>
            <person name="Scherer S."/>
            <person name="Wenning M."/>
        </authorList>
    </citation>
    <scope>NUCLEOTIDE SEQUENCE [LARGE SCALE GENOMIC DNA]</scope>
    <source>
        <strain evidence="3 5">DSM 17835</strain>
    </source>
</reference>
<dbReference type="GO" id="GO:0071111">
    <property type="term" value="F:cyclic-guanylate-specific phosphodiesterase activity"/>
    <property type="evidence" value="ECO:0007669"/>
    <property type="project" value="InterPro"/>
</dbReference>
<dbReference type="Pfam" id="PF00563">
    <property type="entry name" value="EAL"/>
    <property type="match status" value="1"/>
</dbReference>
<reference evidence="2 4" key="1">
    <citation type="submission" date="2016-10" db="EMBL/GenBank/DDBJ databases">
        <authorList>
            <person name="Varghese N."/>
            <person name="Submissions S."/>
        </authorList>
    </citation>
    <scope>NUCLEOTIDE SEQUENCE [LARGE SCALE GENOMIC DNA]</scope>
    <source>
        <strain evidence="2 4">DSM 17835</strain>
    </source>
</reference>
<dbReference type="SMART" id="SM00267">
    <property type="entry name" value="GGDEF"/>
    <property type="match status" value="1"/>
</dbReference>
<dbReference type="Gene3D" id="3.30.70.270">
    <property type="match status" value="1"/>
</dbReference>
<dbReference type="OrthoDB" id="9804951at2"/>
<feature type="domain" description="EAL" evidence="1">
    <location>
        <begin position="334"/>
        <end position="588"/>
    </location>
</feature>
<evidence type="ECO:0000313" key="5">
    <source>
        <dbReference type="Proteomes" id="UP000317951"/>
    </source>
</evidence>
<proteinExistence type="predicted"/>
<dbReference type="GeneID" id="78553056"/>
<dbReference type="InterPro" id="IPR035919">
    <property type="entry name" value="EAL_sf"/>
</dbReference>
<dbReference type="SUPFAM" id="SSF141868">
    <property type="entry name" value="EAL domain-like"/>
    <property type="match status" value="1"/>
</dbReference>
<dbReference type="InterPro" id="IPR029787">
    <property type="entry name" value="Nucleotide_cyclase"/>
</dbReference>
<organism evidence="3 5">
    <name type="scientific">Pseudomonas extremaustralis</name>
    <dbReference type="NCBI Taxonomy" id="359110"/>
    <lineage>
        <taxon>Bacteria</taxon>
        <taxon>Pseudomonadati</taxon>
        <taxon>Pseudomonadota</taxon>
        <taxon>Gammaproteobacteria</taxon>
        <taxon>Pseudomonadales</taxon>
        <taxon>Pseudomonadaceae</taxon>
        <taxon>Pseudomonas</taxon>
    </lineage>
</organism>
<dbReference type="Pfam" id="PF01590">
    <property type="entry name" value="GAF"/>
    <property type="match status" value="1"/>
</dbReference>
<gene>
    <name evidence="3" type="ORF">FIV36_01195</name>
    <name evidence="2" type="ORF">SAMN05216591_1563</name>
</gene>